<keyword evidence="2" id="KW-0325">Glycoprotein</keyword>
<feature type="signal peptide" evidence="3">
    <location>
        <begin position="1"/>
        <end position="20"/>
    </location>
</feature>
<protein>
    <submittedName>
        <fullName evidence="5">T9SS type A sorting domain-containing protein</fullName>
    </submittedName>
</protein>
<dbReference type="RefSeq" id="WP_146787053.1">
    <property type="nucleotide sequence ID" value="NZ_CP042434.1"/>
</dbReference>
<evidence type="ECO:0000313" key="6">
    <source>
        <dbReference type="Proteomes" id="UP000321291"/>
    </source>
</evidence>
<dbReference type="PANTHER" id="PTHR10680:SF14">
    <property type="entry name" value="PEPTIDYL-GLYCINE ALPHA-AMIDATING MONOOXYGENASE"/>
    <property type="match status" value="1"/>
</dbReference>
<reference evidence="5 6" key="1">
    <citation type="journal article" date="2017" name="Int. J. Syst. Evol. Microbiol.">
        <title>Arachidicoccus ginsenosidivorans sp. nov., with ginsenoside-converting activity isolated from ginseng cultivating soil.</title>
        <authorList>
            <person name="Siddiqi M.Z."/>
            <person name="Aslam Z."/>
            <person name="Im W.T."/>
        </authorList>
    </citation>
    <scope>NUCLEOTIDE SEQUENCE [LARGE SCALE GENOMIC DNA]</scope>
    <source>
        <strain evidence="5 6">Gsoil 809</strain>
    </source>
</reference>
<dbReference type="NCBIfam" id="TIGR04183">
    <property type="entry name" value="Por_Secre_tail"/>
    <property type="match status" value="1"/>
</dbReference>
<dbReference type="Gene3D" id="2.120.10.30">
    <property type="entry name" value="TolB, C-terminal domain"/>
    <property type="match status" value="1"/>
</dbReference>
<dbReference type="Pfam" id="PF18962">
    <property type="entry name" value="Por_Secre_tail"/>
    <property type="match status" value="1"/>
</dbReference>
<sequence>MMKKLLFFLSLILIAQLLHGQTASLYVTGINQPSMVAFDGSGNLFVATYAGDDVYKIDGNGTTVATYTGFNTPSGLAFDAAGNLYVASHGDNRVDKVDASGGVTSFATGFASPEGITFDGADNLYVTNFGVSTISKVDPSGTITQTYTGIAHPFSIVIDGSGNLYVASFSGNTVTKLDANGNHIATYTGFNMPYCLALDHSGNLYISSYGKKGIDMIAAGSADGTTPTAFISGLSFTPYMMAIHDNALYASDAVSNVYKITGGILAKITHYYVKLDATGAGNGKTWEDAYTNLQTAIDGASSGDSIFVAEGIYQPASGVSFTMKEGVKIFGGFLGTETAFYERNLAHKATLQGNGTSVIVNNNNGLTATTEIDGFIVTGGNNGDNAGGGMDNTAVSPTIRNCVFTGNTASIGGAIHNYNASSPTIINCVFSGNAGIGAGGGAIYNMNHSNPFIIGCVFSQNTGPYGGAIQNRFHSAPVITNCVIYGNTSFQGGGIYNSASDPVITNSIIWGNVANGEGNGLFNNSAVPVISYSDIQDGLVGGAGNISTDPLFTNGAGGDYTLQSTSLCLNAGMPDTTGLFTGNIDIAGNPRVSGPAIDMGAYESPDGSLPVQLISFTGILKNAVSELEWQTGTEDNLRDFELQKSMDGKIFHILSTIKANGNNSYYEIKAPQLIRTAYYRLKMVDDNGKIKFSPVVILIQNGAGSGENNGLNSILVYPNPAKDYIRVKISSVTAATTSTATTTTRAQNGIYIYNASGVLVLKASLQAGVNKIDVHSLSAGVYYAKFGAKQVKFIKL</sequence>
<evidence type="ECO:0000256" key="3">
    <source>
        <dbReference type="SAM" id="SignalP"/>
    </source>
</evidence>
<dbReference type="InterPro" id="IPR011050">
    <property type="entry name" value="Pectin_lyase_fold/virulence"/>
</dbReference>
<dbReference type="KEGG" id="agi:FSB73_21455"/>
<dbReference type="Proteomes" id="UP000321291">
    <property type="component" value="Chromosome"/>
</dbReference>
<dbReference type="InterPro" id="IPR059226">
    <property type="entry name" value="Choice_anch_Q_dom"/>
</dbReference>
<accession>A0A5B8VSV9</accession>
<keyword evidence="1 3" id="KW-0732">Signal</keyword>
<feature type="chain" id="PRO_5023151631" evidence="3">
    <location>
        <begin position="21"/>
        <end position="796"/>
    </location>
</feature>
<dbReference type="AlphaFoldDB" id="A0A5B8VSV9"/>
<name>A0A5B8VSV9_9BACT</name>
<dbReference type="OrthoDB" id="8901262at2"/>
<dbReference type="EMBL" id="CP042434">
    <property type="protein sequence ID" value="QEC73846.1"/>
    <property type="molecule type" value="Genomic_DNA"/>
</dbReference>
<evidence type="ECO:0000256" key="2">
    <source>
        <dbReference type="ARBA" id="ARBA00023180"/>
    </source>
</evidence>
<evidence type="ECO:0000256" key="1">
    <source>
        <dbReference type="ARBA" id="ARBA00022729"/>
    </source>
</evidence>
<dbReference type="CDD" id="cd05819">
    <property type="entry name" value="NHL"/>
    <property type="match status" value="1"/>
</dbReference>
<keyword evidence="6" id="KW-1185">Reference proteome</keyword>
<gene>
    <name evidence="5" type="ORF">FSB73_21455</name>
</gene>
<evidence type="ECO:0000313" key="5">
    <source>
        <dbReference type="EMBL" id="QEC73846.1"/>
    </source>
</evidence>
<dbReference type="SUPFAM" id="SSF63829">
    <property type="entry name" value="Calcium-dependent phosphotriesterase"/>
    <property type="match status" value="1"/>
</dbReference>
<dbReference type="NCBIfam" id="NF041518">
    <property type="entry name" value="choice_anch_Q"/>
    <property type="match status" value="1"/>
</dbReference>
<dbReference type="PANTHER" id="PTHR10680">
    <property type="entry name" value="PEPTIDYL-GLYCINE ALPHA-AMIDATING MONOOXYGENASE"/>
    <property type="match status" value="1"/>
</dbReference>
<feature type="domain" description="Secretion system C-terminal sorting" evidence="4">
    <location>
        <begin position="716"/>
        <end position="792"/>
    </location>
</feature>
<organism evidence="5 6">
    <name type="scientific">Arachidicoccus ginsenosidivorans</name>
    <dbReference type="NCBI Taxonomy" id="496057"/>
    <lineage>
        <taxon>Bacteria</taxon>
        <taxon>Pseudomonadati</taxon>
        <taxon>Bacteroidota</taxon>
        <taxon>Chitinophagia</taxon>
        <taxon>Chitinophagales</taxon>
        <taxon>Chitinophagaceae</taxon>
        <taxon>Arachidicoccus</taxon>
    </lineage>
</organism>
<dbReference type="InterPro" id="IPR011042">
    <property type="entry name" value="6-blade_b-propeller_TolB-like"/>
</dbReference>
<dbReference type="InterPro" id="IPR012334">
    <property type="entry name" value="Pectin_lyas_fold"/>
</dbReference>
<dbReference type="SUPFAM" id="SSF51126">
    <property type="entry name" value="Pectin lyase-like"/>
    <property type="match status" value="1"/>
</dbReference>
<dbReference type="InterPro" id="IPR026444">
    <property type="entry name" value="Secre_tail"/>
</dbReference>
<dbReference type="Gene3D" id="2.160.20.10">
    <property type="entry name" value="Single-stranded right-handed beta-helix, Pectin lyase-like"/>
    <property type="match status" value="1"/>
</dbReference>
<proteinExistence type="predicted"/>
<evidence type="ECO:0000259" key="4">
    <source>
        <dbReference type="Pfam" id="PF18962"/>
    </source>
</evidence>